<organism evidence="2 3">
    <name type="scientific">Trichinella nelsoni</name>
    <dbReference type="NCBI Taxonomy" id="6336"/>
    <lineage>
        <taxon>Eukaryota</taxon>
        <taxon>Metazoa</taxon>
        <taxon>Ecdysozoa</taxon>
        <taxon>Nematoda</taxon>
        <taxon>Enoplea</taxon>
        <taxon>Dorylaimia</taxon>
        <taxon>Trichinellida</taxon>
        <taxon>Trichinellidae</taxon>
        <taxon>Trichinella</taxon>
    </lineage>
</organism>
<name>A0A0V0S9F5_9BILA</name>
<dbReference type="Proteomes" id="UP000054630">
    <property type="component" value="Unassembled WGS sequence"/>
</dbReference>
<comment type="caution">
    <text evidence="2">The sequence shown here is derived from an EMBL/GenBank/DDBJ whole genome shotgun (WGS) entry which is preliminary data.</text>
</comment>
<sequence>MLTGHVGGSVPNRRVKVAFWGNENQCVSQQGVGSRGTRQDGASMAPGGGGEKKGGRSLDIGYCILRCVANNNGRPNRVEQSSVEAGGRLVAFNFLKPIYNQPTSSSSSPSSSSAAAAAPVHFITIIWLFGERNFQGVFEKNPLKLVGMRFGKTILFYEHA</sequence>
<dbReference type="EMBL" id="JYDL01000025">
    <property type="protein sequence ID" value="KRX23287.1"/>
    <property type="molecule type" value="Genomic_DNA"/>
</dbReference>
<gene>
    <name evidence="2" type="ORF">T07_3463</name>
</gene>
<accession>A0A0V0S9F5</accession>
<evidence type="ECO:0000313" key="3">
    <source>
        <dbReference type="Proteomes" id="UP000054630"/>
    </source>
</evidence>
<dbReference type="AlphaFoldDB" id="A0A0V0S9F5"/>
<keyword evidence="3" id="KW-1185">Reference proteome</keyword>
<proteinExistence type="predicted"/>
<reference evidence="2 3" key="1">
    <citation type="submission" date="2015-01" db="EMBL/GenBank/DDBJ databases">
        <title>Evolution of Trichinella species and genotypes.</title>
        <authorList>
            <person name="Korhonen P.K."/>
            <person name="Edoardo P."/>
            <person name="Giuseppe L.R."/>
            <person name="Gasser R.B."/>
        </authorList>
    </citation>
    <scope>NUCLEOTIDE SEQUENCE [LARGE SCALE GENOMIC DNA]</scope>
    <source>
        <strain evidence="2">ISS37</strain>
    </source>
</reference>
<feature type="region of interest" description="Disordered" evidence="1">
    <location>
        <begin position="28"/>
        <end position="53"/>
    </location>
</feature>
<evidence type="ECO:0000256" key="1">
    <source>
        <dbReference type="SAM" id="MobiDB-lite"/>
    </source>
</evidence>
<protein>
    <submittedName>
        <fullName evidence="2">Uncharacterized protein</fullName>
    </submittedName>
</protein>
<dbReference type="OrthoDB" id="10646287at2759"/>
<evidence type="ECO:0000313" key="2">
    <source>
        <dbReference type="EMBL" id="KRX23287.1"/>
    </source>
</evidence>